<gene>
    <name evidence="2" type="ORF">OSTLU_27253</name>
    <name evidence="3" type="ORF">OSTLU_29657</name>
</gene>
<dbReference type="OMA" id="MNDDEGA"/>
<name>A4S6V3_OSTLU</name>
<reference evidence="2 4" key="1">
    <citation type="journal article" date="2007" name="Proc. Natl. Acad. Sci. U.S.A.">
        <title>The tiny eukaryote Ostreococcus provides genomic insights into the paradox of plankton speciation.</title>
        <authorList>
            <person name="Palenik B."/>
            <person name="Grimwood J."/>
            <person name="Aerts A."/>
            <person name="Rouze P."/>
            <person name="Salamov A."/>
            <person name="Putnam N."/>
            <person name="Dupont C."/>
            <person name="Jorgensen R."/>
            <person name="Derelle E."/>
            <person name="Rombauts S."/>
            <person name="Zhou K."/>
            <person name="Otillar R."/>
            <person name="Merchant S.S."/>
            <person name="Podell S."/>
            <person name="Gaasterland T."/>
            <person name="Napoli C."/>
            <person name="Gendler K."/>
            <person name="Manuell A."/>
            <person name="Tai V."/>
            <person name="Vallon O."/>
            <person name="Piganeau G."/>
            <person name="Jancek S."/>
            <person name="Heijde M."/>
            <person name="Jabbari K."/>
            <person name="Bowler C."/>
            <person name="Lohr M."/>
            <person name="Robbens S."/>
            <person name="Werner G."/>
            <person name="Dubchak I."/>
            <person name="Pazour G.J."/>
            <person name="Ren Q."/>
            <person name="Paulsen I."/>
            <person name="Delwiche C."/>
            <person name="Schmutz J."/>
            <person name="Rokhsar D."/>
            <person name="Van de Peer Y."/>
            <person name="Moreau H."/>
            <person name="Grigoriev I.V."/>
        </authorList>
    </citation>
    <scope>NUCLEOTIDE SEQUENCE [LARGE SCALE GENOMIC DNA]</scope>
    <source>
        <strain evidence="2 4">CCE9901</strain>
    </source>
</reference>
<feature type="region of interest" description="Disordered" evidence="1">
    <location>
        <begin position="183"/>
        <end position="230"/>
    </location>
</feature>
<dbReference type="RefSeq" id="XP_001422887.1">
    <property type="nucleotide sequence ID" value="XM_001422850.1"/>
</dbReference>
<dbReference type="GO" id="GO:0000462">
    <property type="term" value="P:maturation of SSU-rRNA from tricistronic rRNA transcript (SSU-rRNA, 5.8S rRNA, LSU-rRNA)"/>
    <property type="evidence" value="ECO:0007669"/>
    <property type="project" value="TreeGrafter"/>
</dbReference>
<dbReference type="eggNOG" id="ENOG502SGX6">
    <property type="taxonomic scope" value="Eukaryota"/>
</dbReference>
<dbReference type="EMBL" id="CP000601">
    <property type="protein sequence ID" value="ABP01246.1"/>
    <property type="molecule type" value="Genomic_DNA"/>
</dbReference>
<dbReference type="InterPro" id="IPR053030">
    <property type="entry name" value="Ribosomal_biogenesis_FAF1-like"/>
</dbReference>
<sequence>MVFDGRRTVSAAAAKAKARDASAASASPSGRLIDTKKARKAFMSAEAGKVLNDDVVRAARERDKDAEDGGEARFGKFSALREEVQAFGARGLAKWDRQALETKRLVELGMKPKKGPRIPPTIGVGLAKANEKRAETARQEAFAAGYKLEKKAAKKSSDAARDRGLAWGSSTFSTSNGVMKVNKRDMVNHDKLVDTKAMLRGEGRRPQMKSSGKKTKKKGKAVKAGRKSKR</sequence>
<dbReference type="KEGG" id="olu:OSTLU_27253"/>
<feature type="compositionally biased region" description="Basic and acidic residues" evidence="1">
    <location>
        <begin position="154"/>
        <end position="164"/>
    </location>
</feature>
<dbReference type="GeneID" id="5004930"/>
<dbReference type="InterPro" id="IPR027973">
    <property type="entry name" value="FSAF1-like"/>
</dbReference>
<feature type="compositionally biased region" description="Basic and acidic residues" evidence="1">
    <location>
        <begin position="183"/>
        <end position="205"/>
    </location>
</feature>
<dbReference type="OrthoDB" id="498232at2759"/>
<evidence type="ECO:0000313" key="3">
    <source>
        <dbReference type="EMBL" id="ABP01246.1"/>
    </source>
</evidence>
<dbReference type="RefSeq" id="XP_001421008.1">
    <property type="nucleotide sequence ID" value="XM_001420971.1"/>
</dbReference>
<dbReference type="PANTHER" id="PTHR28096">
    <property type="entry name" value="PROTEIN FAF1"/>
    <property type="match status" value="1"/>
</dbReference>
<dbReference type="PANTHER" id="PTHR28096:SF1">
    <property type="entry name" value="PROTEIN FAF1"/>
    <property type="match status" value="1"/>
</dbReference>
<accession>A4S6V3</accession>
<protein>
    <submittedName>
        <fullName evidence="2">Uncharacterized protein</fullName>
    </submittedName>
</protein>
<feature type="region of interest" description="Disordered" evidence="1">
    <location>
        <begin position="154"/>
        <end position="173"/>
    </location>
</feature>
<dbReference type="HOGENOM" id="CLU_1206516_0_0_1"/>
<evidence type="ECO:0000313" key="2">
    <source>
        <dbReference type="EMBL" id="ABO99301.1"/>
    </source>
</evidence>
<keyword evidence="4" id="KW-1185">Reference proteome</keyword>
<dbReference type="KEGG" id="olu:OSTLU_29657"/>
<dbReference type="Gramene" id="ABP01246">
    <property type="protein sequence ID" value="ABP01246"/>
    <property type="gene ID" value="OSTLU_29657"/>
</dbReference>
<dbReference type="GeneID" id="5006855"/>
<dbReference type="AlphaFoldDB" id="A4S6V3"/>
<dbReference type="GO" id="GO:0005730">
    <property type="term" value="C:nucleolus"/>
    <property type="evidence" value="ECO:0007669"/>
    <property type="project" value="TreeGrafter"/>
</dbReference>
<dbReference type="EMBL" id="CP000593">
    <property type="protein sequence ID" value="ABO99301.1"/>
    <property type="molecule type" value="Genomic_DNA"/>
</dbReference>
<dbReference type="Proteomes" id="UP000001568">
    <property type="component" value="Chromosome 21"/>
</dbReference>
<proteinExistence type="predicted"/>
<dbReference type="Gramene" id="ABO99301">
    <property type="protein sequence ID" value="ABO99301"/>
    <property type="gene ID" value="OSTLU_27253"/>
</dbReference>
<evidence type="ECO:0000256" key="1">
    <source>
        <dbReference type="SAM" id="MobiDB-lite"/>
    </source>
</evidence>
<dbReference type="Proteomes" id="UP000001568">
    <property type="component" value="Chromosome 13"/>
</dbReference>
<organism evidence="2 4">
    <name type="scientific">Ostreococcus lucimarinus (strain CCE9901)</name>
    <dbReference type="NCBI Taxonomy" id="436017"/>
    <lineage>
        <taxon>Eukaryota</taxon>
        <taxon>Viridiplantae</taxon>
        <taxon>Chlorophyta</taxon>
        <taxon>Mamiellophyceae</taxon>
        <taxon>Mamiellales</taxon>
        <taxon>Bathycoccaceae</taxon>
        <taxon>Ostreococcus</taxon>
    </lineage>
</organism>
<feature type="compositionally biased region" description="Basic residues" evidence="1">
    <location>
        <begin position="211"/>
        <end position="230"/>
    </location>
</feature>
<dbReference type="Pfam" id="PF15375">
    <property type="entry name" value="FSAF1"/>
    <property type="match status" value="1"/>
</dbReference>
<evidence type="ECO:0000313" key="4">
    <source>
        <dbReference type="Proteomes" id="UP000001568"/>
    </source>
</evidence>